<comment type="caution">
    <text evidence="5">The sequence shown here is derived from an EMBL/GenBank/DDBJ whole genome shotgun (WGS) entry which is preliminary data.</text>
</comment>
<reference evidence="5 6" key="1">
    <citation type="submission" date="2024-03" db="EMBL/GenBank/DDBJ databases">
        <authorList>
            <person name="Martinez-Hernandez J."/>
        </authorList>
    </citation>
    <scope>NUCLEOTIDE SEQUENCE [LARGE SCALE GENOMIC DNA]</scope>
</reference>
<dbReference type="SMART" id="SM00249">
    <property type="entry name" value="PHD"/>
    <property type="match status" value="1"/>
</dbReference>
<dbReference type="InterPro" id="IPR011011">
    <property type="entry name" value="Znf_FYVE_PHD"/>
</dbReference>
<dbReference type="PANTHER" id="PTHR34451:SF15">
    <property type="entry name" value="PHD-TYPE DOMAIN-CONTAINING PROTEIN"/>
    <property type="match status" value="1"/>
</dbReference>
<evidence type="ECO:0000259" key="4">
    <source>
        <dbReference type="SMART" id="SM00249"/>
    </source>
</evidence>
<evidence type="ECO:0000256" key="1">
    <source>
        <dbReference type="ARBA" id="ARBA00022723"/>
    </source>
</evidence>
<dbReference type="Proteomes" id="UP001497480">
    <property type="component" value="Unassembled WGS sequence"/>
</dbReference>
<proteinExistence type="predicted"/>
<dbReference type="InterPro" id="IPR019786">
    <property type="entry name" value="Zinc_finger_PHD-type_CS"/>
</dbReference>
<dbReference type="PROSITE" id="PS01359">
    <property type="entry name" value="ZF_PHD_1"/>
    <property type="match status" value="1"/>
</dbReference>
<keyword evidence="2" id="KW-0863">Zinc-finger</keyword>
<dbReference type="PANTHER" id="PTHR34451">
    <property type="entry name" value="PHD FINGER FAMILY PROTEIN"/>
    <property type="match status" value="1"/>
</dbReference>
<dbReference type="GO" id="GO:0008270">
    <property type="term" value="F:zinc ion binding"/>
    <property type="evidence" value="ECO:0007669"/>
    <property type="project" value="UniProtKB-KW"/>
</dbReference>
<sequence length="266" mass="29026">MNPPIQSTPPPPPNTTTTVSTKALCSNCNLKQRWLLHRVLFRGTNRLLCSSCVLRLHPSSFCPSCFEFFDHPLSSNSLNRFISCIKCSSLTHLRCLPSSSPPPSSFLCPSCSSPDYKFFNPSNAHHMLDKKHALVFLCAAKIASASVAKALTIARIKADRSVRDSAVARKRAREALLRVDNLQRVKGSIQVSGSWNLGTTNQKVQVNHSVVCKKEELNGQNNKVRVSSAALPSPVPLPQYGSSVTTNNNGAPHSVVRGNWNGNVIV</sequence>
<protein>
    <recommendedName>
        <fullName evidence="4">Zinc finger PHD-type domain-containing protein</fullName>
    </recommendedName>
</protein>
<feature type="domain" description="Zinc finger PHD-type" evidence="4">
    <location>
        <begin position="61"/>
        <end position="112"/>
    </location>
</feature>
<evidence type="ECO:0000313" key="5">
    <source>
        <dbReference type="EMBL" id="CAL0300152.1"/>
    </source>
</evidence>
<gene>
    <name evidence="5" type="ORF">LLUT_LOCUS1212</name>
</gene>
<dbReference type="EMBL" id="CAXHTB010000001">
    <property type="protein sequence ID" value="CAL0300152.1"/>
    <property type="molecule type" value="Genomic_DNA"/>
</dbReference>
<dbReference type="InterPro" id="IPR001965">
    <property type="entry name" value="Znf_PHD"/>
</dbReference>
<name>A0AAV1VTB7_LUPLU</name>
<keyword evidence="3" id="KW-0862">Zinc</keyword>
<keyword evidence="6" id="KW-1185">Reference proteome</keyword>
<evidence type="ECO:0000313" key="6">
    <source>
        <dbReference type="Proteomes" id="UP001497480"/>
    </source>
</evidence>
<dbReference type="AlphaFoldDB" id="A0AAV1VTB7"/>
<dbReference type="SUPFAM" id="SSF57903">
    <property type="entry name" value="FYVE/PHD zinc finger"/>
    <property type="match status" value="1"/>
</dbReference>
<organism evidence="5 6">
    <name type="scientific">Lupinus luteus</name>
    <name type="common">European yellow lupine</name>
    <dbReference type="NCBI Taxonomy" id="3873"/>
    <lineage>
        <taxon>Eukaryota</taxon>
        <taxon>Viridiplantae</taxon>
        <taxon>Streptophyta</taxon>
        <taxon>Embryophyta</taxon>
        <taxon>Tracheophyta</taxon>
        <taxon>Spermatophyta</taxon>
        <taxon>Magnoliopsida</taxon>
        <taxon>eudicotyledons</taxon>
        <taxon>Gunneridae</taxon>
        <taxon>Pentapetalae</taxon>
        <taxon>rosids</taxon>
        <taxon>fabids</taxon>
        <taxon>Fabales</taxon>
        <taxon>Fabaceae</taxon>
        <taxon>Papilionoideae</taxon>
        <taxon>50 kb inversion clade</taxon>
        <taxon>genistoids sensu lato</taxon>
        <taxon>core genistoids</taxon>
        <taxon>Genisteae</taxon>
        <taxon>Lupinus</taxon>
    </lineage>
</organism>
<keyword evidence="1" id="KW-0479">Metal-binding</keyword>
<evidence type="ECO:0000256" key="2">
    <source>
        <dbReference type="ARBA" id="ARBA00022771"/>
    </source>
</evidence>
<accession>A0AAV1VTB7</accession>
<evidence type="ECO:0000256" key="3">
    <source>
        <dbReference type="ARBA" id="ARBA00022833"/>
    </source>
</evidence>